<dbReference type="Proteomes" id="UP000193411">
    <property type="component" value="Unassembled WGS sequence"/>
</dbReference>
<dbReference type="GO" id="GO:0005509">
    <property type="term" value="F:calcium ion binding"/>
    <property type="evidence" value="ECO:0007669"/>
    <property type="project" value="InterPro"/>
</dbReference>
<evidence type="ECO:0000256" key="1">
    <source>
        <dbReference type="ARBA" id="ARBA00022837"/>
    </source>
</evidence>
<dbReference type="PROSITE" id="PS50031">
    <property type="entry name" value="EH"/>
    <property type="match status" value="2"/>
</dbReference>
<keyword evidence="1" id="KW-0106">Calcium</keyword>
<dbReference type="STRING" id="765915.A0A1Y2HI14"/>
<dbReference type="InterPro" id="IPR000261">
    <property type="entry name" value="EH_dom"/>
</dbReference>
<evidence type="ECO:0000313" key="5">
    <source>
        <dbReference type="EMBL" id="ORZ34257.1"/>
    </source>
</evidence>
<feature type="domain" description="EH" evidence="3">
    <location>
        <begin position="11"/>
        <end position="99"/>
    </location>
</feature>
<feature type="domain" description="EF-hand" evidence="4">
    <location>
        <begin position="43"/>
        <end position="78"/>
    </location>
</feature>
<evidence type="ECO:0000259" key="4">
    <source>
        <dbReference type="PROSITE" id="PS50222"/>
    </source>
</evidence>
<dbReference type="InterPro" id="IPR018247">
    <property type="entry name" value="EF_Hand_1_Ca_BS"/>
</dbReference>
<dbReference type="PANTHER" id="PTHR11216">
    <property type="entry name" value="EH DOMAIN"/>
    <property type="match status" value="1"/>
</dbReference>
<dbReference type="PROSITE" id="PS50222">
    <property type="entry name" value="EF_HAND_2"/>
    <property type="match status" value="1"/>
</dbReference>
<dbReference type="GO" id="GO:0005737">
    <property type="term" value="C:cytoplasm"/>
    <property type="evidence" value="ECO:0007669"/>
    <property type="project" value="TreeGrafter"/>
</dbReference>
<reference evidence="5 6" key="1">
    <citation type="submission" date="2016-07" db="EMBL/GenBank/DDBJ databases">
        <title>Pervasive Adenine N6-methylation of Active Genes in Fungi.</title>
        <authorList>
            <consortium name="DOE Joint Genome Institute"/>
            <person name="Mondo S.J."/>
            <person name="Dannebaum R.O."/>
            <person name="Kuo R.C."/>
            <person name="Labutti K."/>
            <person name="Haridas S."/>
            <person name="Kuo A."/>
            <person name="Salamov A."/>
            <person name="Ahrendt S.R."/>
            <person name="Lipzen A."/>
            <person name="Sullivan W."/>
            <person name="Andreopoulos W.B."/>
            <person name="Clum A."/>
            <person name="Lindquist E."/>
            <person name="Daum C."/>
            <person name="Ramamoorthy G.K."/>
            <person name="Gryganskyi A."/>
            <person name="Culley D."/>
            <person name="Magnuson J.K."/>
            <person name="James T.Y."/>
            <person name="O'Malley M.A."/>
            <person name="Stajich J.E."/>
            <person name="Spatafora J.W."/>
            <person name="Visel A."/>
            <person name="Grigoriev I.V."/>
        </authorList>
    </citation>
    <scope>NUCLEOTIDE SEQUENCE [LARGE SCALE GENOMIC DNA]</scope>
    <source>
        <strain evidence="5 6">PL171</strain>
    </source>
</reference>
<dbReference type="GO" id="GO:0005886">
    <property type="term" value="C:plasma membrane"/>
    <property type="evidence" value="ECO:0007669"/>
    <property type="project" value="TreeGrafter"/>
</dbReference>
<dbReference type="PANTHER" id="PTHR11216:SF68">
    <property type="entry name" value="INTERSECTIN-1"/>
    <property type="match status" value="1"/>
</dbReference>
<dbReference type="GO" id="GO:0060090">
    <property type="term" value="F:molecular adaptor activity"/>
    <property type="evidence" value="ECO:0007669"/>
    <property type="project" value="TreeGrafter"/>
</dbReference>
<dbReference type="SMART" id="SM00027">
    <property type="entry name" value="EH"/>
    <property type="match status" value="2"/>
</dbReference>
<feature type="coiled-coil region" evidence="2">
    <location>
        <begin position="293"/>
        <end position="320"/>
    </location>
</feature>
<dbReference type="GO" id="GO:0006897">
    <property type="term" value="P:endocytosis"/>
    <property type="evidence" value="ECO:0007669"/>
    <property type="project" value="TreeGrafter"/>
</dbReference>
<dbReference type="AlphaFoldDB" id="A0A1Y2HI14"/>
<proteinExistence type="predicted"/>
<dbReference type="OrthoDB" id="1716625at2759"/>
<evidence type="ECO:0000313" key="6">
    <source>
        <dbReference type="Proteomes" id="UP000193411"/>
    </source>
</evidence>
<dbReference type="CDD" id="cd00052">
    <property type="entry name" value="EH"/>
    <property type="match status" value="1"/>
</dbReference>
<dbReference type="InterPro" id="IPR011992">
    <property type="entry name" value="EF-hand-dom_pair"/>
</dbReference>
<name>A0A1Y2HI14_9FUNG</name>
<organism evidence="5 6">
    <name type="scientific">Catenaria anguillulae PL171</name>
    <dbReference type="NCBI Taxonomy" id="765915"/>
    <lineage>
        <taxon>Eukaryota</taxon>
        <taxon>Fungi</taxon>
        <taxon>Fungi incertae sedis</taxon>
        <taxon>Blastocladiomycota</taxon>
        <taxon>Blastocladiomycetes</taxon>
        <taxon>Blastocladiales</taxon>
        <taxon>Catenariaceae</taxon>
        <taxon>Catenaria</taxon>
    </lineage>
</organism>
<dbReference type="PROSITE" id="PS00018">
    <property type="entry name" value="EF_HAND_1"/>
    <property type="match status" value="1"/>
</dbReference>
<sequence>MSTYSGISIAERDRYRSIFTSLGPINSVVTGDQCRSVFLQSDLPQAQLQQIWELADLDQDGTLDVEEFIIAMRLIYDTLNGVPVPNVIPEHMVPPIKQALAGVNPSVDPLARAAGVPGIPTLASMGQPAYDMGMSMGMGSGMGSDPSMFASQMAGQVLRGPSIEFTDTYDWYMPPAEKLKYEMEFERAPTENDLLAKHHAYEAFLLSRRPNDEFEILWSIVDLHGQGAISADQYVCMQHILNMRKSNKPFPRSLPPEVIAKFKSVTSRTPAAGMSRSTSGALNEPAKQPVVVTASDDAKVKALEEELAFLQRELAKLSDTSSGTAEEPSLVKEFEQRAAKMQEVITWVNEHLGMLPTKESAAAGGGGAAGQVELAAMLSGLKDELVVAEAQFAREKSTTI</sequence>
<dbReference type="GO" id="GO:0097708">
    <property type="term" value="C:intracellular vesicle"/>
    <property type="evidence" value="ECO:0007669"/>
    <property type="project" value="TreeGrafter"/>
</dbReference>
<protein>
    <submittedName>
        <fullName evidence="5">Cytoskeletal-regulatory complex EF hand-domain-containing protein</fullName>
    </submittedName>
</protein>
<feature type="domain" description="EH" evidence="3">
    <location>
        <begin position="177"/>
        <end position="265"/>
    </location>
</feature>
<gene>
    <name evidence="5" type="ORF">BCR44DRAFT_1514208</name>
</gene>
<dbReference type="EMBL" id="MCFL01000030">
    <property type="protein sequence ID" value="ORZ34257.1"/>
    <property type="molecule type" value="Genomic_DNA"/>
</dbReference>
<accession>A0A1Y2HI14</accession>
<keyword evidence="6" id="KW-1185">Reference proteome</keyword>
<comment type="caution">
    <text evidence="5">The sequence shown here is derived from an EMBL/GenBank/DDBJ whole genome shotgun (WGS) entry which is preliminary data.</text>
</comment>
<dbReference type="SUPFAM" id="SSF47473">
    <property type="entry name" value="EF-hand"/>
    <property type="match status" value="2"/>
</dbReference>
<dbReference type="InterPro" id="IPR002048">
    <property type="entry name" value="EF_hand_dom"/>
</dbReference>
<evidence type="ECO:0000256" key="2">
    <source>
        <dbReference type="SAM" id="Coils"/>
    </source>
</evidence>
<evidence type="ECO:0000259" key="3">
    <source>
        <dbReference type="PROSITE" id="PS50031"/>
    </source>
</evidence>
<dbReference type="SMART" id="SM00054">
    <property type="entry name" value="EFh"/>
    <property type="match status" value="1"/>
</dbReference>
<dbReference type="Gene3D" id="1.10.238.10">
    <property type="entry name" value="EF-hand"/>
    <property type="match status" value="2"/>
</dbReference>
<dbReference type="Pfam" id="PF12763">
    <property type="entry name" value="EH"/>
    <property type="match status" value="2"/>
</dbReference>
<keyword evidence="2" id="KW-0175">Coiled coil</keyword>
<dbReference type="GO" id="GO:0016197">
    <property type="term" value="P:endosomal transport"/>
    <property type="evidence" value="ECO:0007669"/>
    <property type="project" value="TreeGrafter"/>
</dbReference>